<dbReference type="InParanoid" id="K1P2K2"/>
<dbReference type="AlphaFoldDB" id="K1P2K2"/>
<evidence type="ECO:0000259" key="1">
    <source>
        <dbReference type="Pfam" id="PF20700"/>
    </source>
</evidence>
<reference evidence="2" key="1">
    <citation type="journal article" date="2012" name="Nature">
        <title>The oyster genome reveals stress adaptation and complexity of shell formation.</title>
        <authorList>
            <person name="Zhang G."/>
            <person name="Fang X."/>
            <person name="Guo X."/>
            <person name="Li L."/>
            <person name="Luo R."/>
            <person name="Xu F."/>
            <person name="Yang P."/>
            <person name="Zhang L."/>
            <person name="Wang X."/>
            <person name="Qi H."/>
            <person name="Xiong Z."/>
            <person name="Que H."/>
            <person name="Xie Y."/>
            <person name="Holland P.W."/>
            <person name="Paps J."/>
            <person name="Zhu Y."/>
            <person name="Wu F."/>
            <person name="Chen Y."/>
            <person name="Wang J."/>
            <person name="Peng C."/>
            <person name="Meng J."/>
            <person name="Yang L."/>
            <person name="Liu J."/>
            <person name="Wen B."/>
            <person name="Zhang N."/>
            <person name="Huang Z."/>
            <person name="Zhu Q."/>
            <person name="Feng Y."/>
            <person name="Mount A."/>
            <person name="Hedgecock D."/>
            <person name="Xu Z."/>
            <person name="Liu Y."/>
            <person name="Domazet-Loso T."/>
            <person name="Du Y."/>
            <person name="Sun X."/>
            <person name="Zhang S."/>
            <person name="Liu B."/>
            <person name="Cheng P."/>
            <person name="Jiang X."/>
            <person name="Li J."/>
            <person name="Fan D."/>
            <person name="Wang W."/>
            <person name="Fu W."/>
            <person name="Wang T."/>
            <person name="Wang B."/>
            <person name="Zhang J."/>
            <person name="Peng Z."/>
            <person name="Li Y."/>
            <person name="Li N."/>
            <person name="Wang J."/>
            <person name="Chen M."/>
            <person name="He Y."/>
            <person name="Tan F."/>
            <person name="Song X."/>
            <person name="Zheng Q."/>
            <person name="Huang R."/>
            <person name="Yang H."/>
            <person name="Du X."/>
            <person name="Chen L."/>
            <person name="Yang M."/>
            <person name="Gaffney P.M."/>
            <person name="Wang S."/>
            <person name="Luo L."/>
            <person name="She Z."/>
            <person name="Ming Y."/>
            <person name="Huang W."/>
            <person name="Zhang S."/>
            <person name="Huang B."/>
            <person name="Zhang Y."/>
            <person name="Qu T."/>
            <person name="Ni P."/>
            <person name="Miao G."/>
            <person name="Wang J."/>
            <person name="Wang Q."/>
            <person name="Steinberg C.E."/>
            <person name="Wang H."/>
            <person name="Li N."/>
            <person name="Qian L."/>
            <person name="Zhang G."/>
            <person name="Li Y."/>
            <person name="Yang H."/>
            <person name="Liu X."/>
            <person name="Wang J."/>
            <person name="Yin Y."/>
            <person name="Wang J."/>
        </authorList>
    </citation>
    <scope>NUCLEOTIDE SEQUENCE [LARGE SCALE GENOMIC DNA]</scope>
    <source>
        <strain evidence="2">05x7-T-G4-1.051#20</strain>
    </source>
</reference>
<dbReference type="EMBL" id="JH818308">
    <property type="protein sequence ID" value="EKC18032.1"/>
    <property type="molecule type" value="Genomic_DNA"/>
</dbReference>
<protein>
    <recommendedName>
        <fullName evidence="1">Mutator-like transposase domain-containing protein</fullName>
    </recommendedName>
</protein>
<dbReference type="Pfam" id="PF20700">
    <property type="entry name" value="Mutator"/>
    <property type="match status" value="1"/>
</dbReference>
<dbReference type="InterPro" id="IPR049012">
    <property type="entry name" value="Mutator_transp_dom"/>
</dbReference>
<gene>
    <name evidence="2" type="ORF">CGI_10016156</name>
</gene>
<feature type="domain" description="Mutator-like transposase" evidence="1">
    <location>
        <begin position="1"/>
        <end position="118"/>
    </location>
</feature>
<name>K1P2K2_MAGGI</name>
<sequence length="147" mass="16559">MEPDMVIDLIGQAVQKGVQIEGLVADDDTTVMSRVHGICSNIRKMSDKNHIKKNISNSLYNLQKVHKNLSSKVIKYIQKCFNYMISQNQGNPDGIEKGLSALSLHPFGNHIECSEVWCHHKRNPTTSKYSSLHYGKPSMKMKSSSKI</sequence>
<dbReference type="HOGENOM" id="CLU_1769872_0_0_1"/>
<accession>K1P2K2</accession>
<proteinExistence type="predicted"/>
<organism evidence="2">
    <name type="scientific">Magallana gigas</name>
    <name type="common">Pacific oyster</name>
    <name type="synonym">Crassostrea gigas</name>
    <dbReference type="NCBI Taxonomy" id="29159"/>
    <lineage>
        <taxon>Eukaryota</taxon>
        <taxon>Metazoa</taxon>
        <taxon>Spiralia</taxon>
        <taxon>Lophotrochozoa</taxon>
        <taxon>Mollusca</taxon>
        <taxon>Bivalvia</taxon>
        <taxon>Autobranchia</taxon>
        <taxon>Pteriomorphia</taxon>
        <taxon>Ostreida</taxon>
        <taxon>Ostreoidea</taxon>
        <taxon>Ostreidae</taxon>
        <taxon>Magallana</taxon>
    </lineage>
</organism>
<evidence type="ECO:0000313" key="2">
    <source>
        <dbReference type="EMBL" id="EKC18032.1"/>
    </source>
</evidence>